<dbReference type="Gene3D" id="1.10.10.10">
    <property type="entry name" value="Winged helix-like DNA-binding domain superfamily/Winged helix DNA-binding domain"/>
    <property type="match status" value="1"/>
</dbReference>
<feature type="domain" description="DUF6596" evidence="8">
    <location>
        <begin position="172"/>
        <end position="271"/>
    </location>
</feature>
<accession>A0ABU8N5L8</accession>
<keyword evidence="2" id="KW-0805">Transcription regulation</keyword>
<dbReference type="InterPro" id="IPR011990">
    <property type="entry name" value="TPR-like_helical_dom_sf"/>
</dbReference>
<evidence type="ECO:0000259" key="6">
    <source>
        <dbReference type="Pfam" id="PF04542"/>
    </source>
</evidence>
<dbReference type="InterPro" id="IPR013325">
    <property type="entry name" value="RNA_pol_sigma_r2"/>
</dbReference>
<keyword evidence="10" id="KW-1185">Reference proteome</keyword>
<evidence type="ECO:0000256" key="3">
    <source>
        <dbReference type="ARBA" id="ARBA00023082"/>
    </source>
</evidence>
<reference evidence="9 10" key="1">
    <citation type="submission" date="2024-03" db="EMBL/GenBank/DDBJ databases">
        <title>Actinomycetospora sp. OC33-EN06, a novel actinomycete isolated from wild orchid (Aerides multiflora).</title>
        <authorList>
            <person name="Suriyachadkun C."/>
        </authorList>
    </citation>
    <scope>NUCLEOTIDE SEQUENCE [LARGE SCALE GENOMIC DNA]</scope>
    <source>
        <strain evidence="9 10">OC33-EN06</strain>
    </source>
</reference>
<gene>
    <name evidence="9" type="ORF">WCD41_14615</name>
</gene>
<dbReference type="InterPro" id="IPR013324">
    <property type="entry name" value="RNA_pol_sigma_r3/r4-like"/>
</dbReference>
<evidence type="ECO:0000313" key="9">
    <source>
        <dbReference type="EMBL" id="MEJ2887689.1"/>
    </source>
</evidence>
<feature type="domain" description="RNA polymerase sigma-70 region 2" evidence="6">
    <location>
        <begin position="7"/>
        <end position="71"/>
    </location>
</feature>
<evidence type="ECO:0000313" key="10">
    <source>
        <dbReference type="Proteomes" id="UP001370100"/>
    </source>
</evidence>
<dbReference type="InterPro" id="IPR007627">
    <property type="entry name" value="RNA_pol_sigma70_r2"/>
</dbReference>
<keyword evidence="3" id="KW-0731">Sigma factor</keyword>
<comment type="caution">
    <text evidence="9">The sequence shown here is derived from an EMBL/GenBank/DDBJ whole genome shotgun (WGS) entry which is preliminary data.</text>
</comment>
<dbReference type="InterPro" id="IPR046531">
    <property type="entry name" value="DUF6596"/>
</dbReference>
<dbReference type="RefSeq" id="WP_337714136.1">
    <property type="nucleotide sequence ID" value="NZ_JBBEGL010000003.1"/>
</dbReference>
<evidence type="ECO:0000256" key="2">
    <source>
        <dbReference type="ARBA" id="ARBA00023015"/>
    </source>
</evidence>
<evidence type="ECO:0000259" key="7">
    <source>
        <dbReference type="Pfam" id="PF08281"/>
    </source>
</evidence>
<dbReference type="PANTHER" id="PTHR47756">
    <property type="entry name" value="BLL6612 PROTEIN-RELATED"/>
    <property type="match status" value="1"/>
</dbReference>
<dbReference type="Pfam" id="PF20239">
    <property type="entry name" value="DUF6596"/>
    <property type="match status" value="1"/>
</dbReference>
<dbReference type="PANTHER" id="PTHR47756:SF2">
    <property type="entry name" value="BLL6612 PROTEIN"/>
    <property type="match status" value="1"/>
</dbReference>
<evidence type="ECO:0000259" key="8">
    <source>
        <dbReference type="Pfam" id="PF20239"/>
    </source>
</evidence>
<protein>
    <submittedName>
        <fullName evidence="9">RNA polymerase sigma factor</fullName>
    </submittedName>
</protein>
<sequence length="396" mass="43279">MDLTEVYRAEYGRCVATLTRLLGDIGLAEEAVQDAFATAMTKWGEAPPSNPGAWIVTTARNRALDRLRRESTRDDRQAQAQLLAEPDEPQEVGPVRDDQLRMIFTCCHPALSPLAQTALTLRILGGLEVAEIARAYVVPEATISQRIVRAKKKIRDAGIPYRVPGSAELPDRLPPVLTVLYLVFNEGYASTSGELVRTDLTREAIRLARALAELMPDEPEVLGLLALLLLTEARRPARVGPDGELVVLAEQDRSRWDRQLIAEGHELVRRCLRRGRPGPYQLQAAINAVHTDGDATDWTQVLALYDQLLTHSPTPIVALNRAVAVAEVHGPEQALAAVDALDIPGYHLLPATRADLLARLGRTADAASAYGEAIALAGNDTERAFLETRRTALLSD</sequence>
<dbReference type="Gene3D" id="1.25.40.10">
    <property type="entry name" value="Tetratricopeptide repeat domain"/>
    <property type="match status" value="1"/>
</dbReference>
<evidence type="ECO:0000256" key="1">
    <source>
        <dbReference type="ARBA" id="ARBA00010641"/>
    </source>
</evidence>
<dbReference type="Gene3D" id="1.10.1740.10">
    <property type="match status" value="1"/>
</dbReference>
<organism evidence="9 10">
    <name type="scientific">Actinomycetospora aeridis</name>
    <dbReference type="NCBI Taxonomy" id="3129231"/>
    <lineage>
        <taxon>Bacteria</taxon>
        <taxon>Bacillati</taxon>
        <taxon>Actinomycetota</taxon>
        <taxon>Actinomycetes</taxon>
        <taxon>Pseudonocardiales</taxon>
        <taxon>Pseudonocardiaceae</taxon>
        <taxon>Actinomycetospora</taxon>
    </lineage>
</organism>
<evidence type="ECO:0000256" key="4">
    <source>
        <dbReference type="ARBA" id="ARBA00023163"/>
    </source>
</evidence>
<dbReference type="InterPro" id="IPR036388">
    <property type="entry name" value="WH-like_DNA-bd_sf"/>
</dbReference>
<dbReference type="SUPFAM" id="SSF88946">
    <property type="entry name" value="Sigma2 domain of RNA polymerase sigma factors"/>
    <property type="match status" value="1"/>
</dbReference>
<dbReference type="Pfam" id="PF08281">
    <property type="entry name" value="Sigma70_r4_2"/>
    <property type="match status" value="1"/>
</dbReference>
<evidence type="ECO:0000256" key="5">
    <source>
        <dbReference type="SAM" id="MobiDB-lite"/>
    </source>
</evidence>
<feature type="domain" description="RNA polymerase sigma factor 70 region 4 type 2" evidence="7">
    <location>
        <begin position="102"/>
        <end position="154"/>
    </location>
</feature>
<dbReference type="InterPro" id="IPR013249">
    <property type="entry name" value="RNA_pol_sigma70_r4_t2"/>
</dbReference>
<feature type="region of interest" description="Disordered" evidence="5">
    <location>
        <begin position="69"/>
        <end position="92"/>
    </location>
</feature>
<proteinExistence type="inferred from homology"/>
<dbReference type="Pfam" id="PF04542">
    <property type="entry name" value="Sigma70_r2"/>
    <property type="match status" value="1"/>
</dbReference>
<dbReference type="EMBL" id="JBBEGL010000003">
    <property type="protein sequence ID" value="MEJ2887689.1"/>
    <property type="molecule type" value="Genomic_DNA"/>
</dbReference>
<dbReference type="InterPro" id="IPR014284">
    <property type="entry name" value="RNA_pol_sigma-70_dom"/>
</dbReference>
<keyword evidence="4" id="KW-0804">Transcription</keyword>
<name>A0ABU8N5L8_9PSEU</name>
<dbReference type="SUPFAM" id="SSF88659">
    <property type="entry name" value="Sigma3 and sigma4 domains of RNA polymerase sigma factors"/>
    <property type="match status" value="1"/>
</dbReference>
<comment type="similarity">
    <text evidence="1">Belongs to the sigma-70 factor family. ECF subfamily.</text>
</comment>
<dbReference type="NCBIfam" id="TIGR02937">
    <property type="entry name" value="sigma70-ECF"/>
    <property type="match status" value="1"/>
</dbReference>
<dbReference type="Proteomes" id="UP001370100">
    <property type="component" value="Unassembled WGS sequence"/>
</dbReference>